<keyword evidence="8" id="KW-1185">Reference proteome</keyword>
<feature type="non-terminal residue" evidence="7">
    <location>
        <position position="164"/>
    </location>
</feature>
<evidence type="ECO:0000256" key="4">
    <source>
        <dbReference type="ARBA" id="ARBA00023136"/>
    </source>
</evidence>
<evidence type="ECO:0000256" key="2">
    <source>
        <dbReference type="ARBA" id="ARBA00022692"/>
    </source>
</evidence>
<feature type="domain" description="TMEM205-like" evidence="6">
    <location>
        <begin position="29"/>
        <end position="120"/>
    </location>
</feature>
<accession>A0AAD4LZ94</accession>
<feature type="transmembrane region" description="Helical" evidence="5">
    <location>
        <begin position="63"/>
        <end position="85"/>
    </location>
</feature>
<protein>
    <recommendedName>
        <fullName evidence="6">TMEM205-like domain-containing protein</fullName>
    </recommendedName>
</protein>
<dbReference type="InterPro" id="IPR025423">
    <property type="entry name" value="TMEM205-like"/>
</dbReference>
<name>A0AAD4LZ94_9AGAM</name>
<dbReference type="EMBL" id="WTXG01000052">
    <property type="protein sequence ID" value="KAI0296055.1"/>
    <property type="molecule type" value="Genomic_DNA"/>
</dbReference>
<comment type="caution">
    <text evidence="7">The sequence shown here is derived from an EMBL/GenBank/DDBJ whole genome shotgun (WGS) entry which is preliminary data.</text>
</comment>
<evidence type="ECO:0000256" key="5">
    <source>
        <dbReference type="SAM" id="Phobius"/>
    </source>
</evidence>
<keyword evidence="2 5" id="KW-0812">Transmembrane</keyword>
<feature type="transmembrane region" description="Helical" evidence="5">
    <location>
        <begin position="23"/>
        <end position="42"/>
    </location>
</feature>
<organism evidence="7 8">
    <name type="scientific">Multifurca ochricompacta</name>
    <dbReference type="NCBI Taxonomy" id="376703"/>
    <lineage>
        <taxon>Eukaryota</taxon>
        <taxon>Fungi</taxon>
        <taxon>Dikarya</taxon>
        <taxon>Basidiomycota</taxon>
        <taxon>Agaricomycotina</taxon>
        <taxon>Agaricomycetes</taxon>
        <taxon>Russulales</taxon>
        <taxon>Russulaceae</taxon>
        <taxon>Multifurca</taxon>
    </lineage>
</organism>
<evidence type="ECO:0000256" key="3">
    <source>
        <dbReference type="ARBA" id="ARBA00022989"/>
    </source>
</evidence>
<reference evidence="7" key="1">
    <citation type="journal article" date="2022" name="New Phytol.">
        <title>Evolutionary transition to the ectomycorrhizal habit in the genomes of a hyperdiverse lineage of mushroom-forming fungi.</title>
        <authorList>
            <person name="Looney B."/>
            <person name="Miyauchi S."/>
            <person name="Morin E."/>
            <person name="Drula E."/>
            <person name="Courty P.E."/>
            <person name="Kohler A."/>
            <person name="Kuo A."/>
            <person name="LaButti K."/>
            <person name="Pangilinan J."/>
            <person name="Lipzen A."/>
            <person name="Riley R."/>
            <person name="Andreopoulos W."/>
            <person name="He G."/>
            <person name="Johnson J."/>
            <person name="Nolan M."/>
            <person name="Tritt A."/>
            <person name="Barry K.W."/>
            <person name="Grigoriev I.V."/>
            <person name="Nagy L.G."/>
            <person name="Hibbett D."/>
            <person name="Henrissat B."/>
            <person name="Matheny P.B."/>
            <person name="Labbe J."/>
            <person name="Martin F.M."/>
        </authorList>
    </citation>
    <scope>NUCLEOTIDE SEQUENCE</scope>
    <source>
        <strain evidence="7">BPL690</strain>
    </source>
</reference>
<proteinExistence type="predicted"/>
<evidence type="ECO:0000313" key="7">
    <source>
        <dbReference type="EMBL" id="KAI0296055.1"/>
    </source>
</evidence>
<evidence type="ECO:0000259" key="6">
    <source>
        <dbReference type="Pfam" id="PF13664"/>
    </source>
</evidence>
<dbReference type="AlphaFoldDB" id="A0AAD4LZ94"/>
<dbReference type="InterPro" id="IPR053009">
    <property type="entry name" value="Xanthocillin_Biosynth-Assoc"/>
</dbReference>
<comment type="subcellular location">
    <subcellularLocation>
        <location evidence="1">Membrane</location>
    </subcellularLocation>
</comment>
<dbReference type="Proteomes" id="UP001203297">
    <property type="component" value="Unassembled WGS sequence"/>
</dbReference>
<gene>
    <name evidence="7" type="ORF">B0F90DRAFT_1747592</name>
</gene>
<dbReference type="PANTHER" id="PTHR23241:SF102">
    <property type="entry name" value="LD23009P"/>
    <property type="match status" value="1"/>
</dbReference>
<dbReference type="PANTHER" id="PTHR23241">
    <property type="entry name" value="LATE EMBRYOGENESIS ABUNDANT PLANTS LEA-RELATED"/>
    <property type="match status" value="1"/>
</dbReference>
<keyword evidence="4 5" id="KW-0472">Membrane</keyword>
<keyword evidence="3 5" id="KW-1133">Transmembrane helix</keyword>
<dbReference type="GO" id="GO:0016020">
    <property type="term" value="C:membrane"/>
    <property type="evidence" value="ECO:0007669"/>
    <property type="project" value="UniProtKB-SubCell"/>
</dbReference>
<sequence length="164" mass="18184">MSLGTADRVTYGTLSGLFTFKGFYALTFSFLFGMCLAAYRVLPRRLFSMLQQRNFDIYFKANIWISLIMLLAWTHTHASVITHIADPTIPEVAQAYALALVSVSQAFNSIWIGPPVLAARYNVGKGVGVASDNAQDTDVVEKKNMKTIRAHFTMLHRVGSFANA</sequence>
<dbReference type="Pfam" id="PF13664">
    <property type="entry name" value="DUF4149"/>
    <property type="match status" value="1"/>
</dbReference>
<evidence type="ECO:0000256" key="1">
    <source>
        <dbReference type="ARBA" id="ARBA00004370"/>
    </source>
</evidence>
<evidence type="ECO:0000313" key="8">
    <source>
        <dbReference type="Proteomes" id="UP001203297"/>
    </source>
</evidence>